<keyword evidence="2" id="KW-0378">Hydrolase</keyword>
<name>A0ABV7D5C3_9PROT</name>
<evidence type="ECO:0000313" key="4">
    <source>
        <dbReference type="EMBL" id="MFC3052130.1"/>
    </source>
</evidence>
<dbReference type="Pfam" id="PF01979">
    <property type="entry name" value="Amidohydro_1"/>
    <property type="match status" value="1"/>
</dbReference>
<sequence length="525" mass="56658">MIKKVNSPVSAVSGLHRRAFLAGIGAMGAVAPLAASMVPSNTVSASHAQNTGKPESTLIKGGFLYAGDASNTVIPESWVLIKGRKIIAVGDASTAPPPAEKVINAKGKMVLPGFVNPHWHEAFVEGPDSFKPDDSDLVPTAFSQGANIEELGKYFIELTSVEDQILPEEALIIARYSLWTQLRGGTTLIGDTGSLNSGHIMAQAALDLGMRINTGRWASDIIIPNDNNDFIRALSWQDQAADWETLAGQWHNHSSGLVRIMPSVLVSFTSSDEQLKALKAFSDKYDVHYSAHLGAVSNEASANKRVFGRSAIERFYDQGLLTNKMLSVHTNRVTDEEFKMLVDGDVNICYSPANYGLLGERSISETRMMPKFLKAGLAVSSSTDGGVSFTGGMPEAMRAMHLMVNESMGDNTACPPTTALATGTRYGAMGLGWSDSLGSIEPGKEADLVMINIDEWRYRLVSHPLSVFLVAGSGNDVETVMVAGRVVMHEGKSTMVDEQKLYTDYARVIDTARERVFGKQTAPIR</sequence>
<dbReference type="InterPro" id="IPR032466">
    <property type="entry name" value="Metal_Hydrolase"/>
</dbReference>
<comment type="similarity">
    <text evidence="1">Belongs to the metallo-dependent hydrolases superfamily. ATZ/TRZ family.</text>
</comment>
<dbReference type="PANTHER" id="PTHR43794">
    <property type="entry name" value="AMINOHYDROLASE SSNA-RELATED"/>
    <property type="match status" value="1"/>
</dbReference>
<proteinExistence type="inferred from homology"/>
<dbReference type="InterPro" id="IPR006311">
    <property type="entry name" value="TAT_signal"/>
</dbReference>
<protein>
    <submittedName>
        <fullName evidence="4">Amidohydrolase family protein</fullName>
    </submittedName>
</protein>
<dbReference type="InterPro" id="IPR050287">
    <property type="entry name" value="MTA/SAH_deaminase"/>
</dbReference>
<evidence type="ECO:0000256" key="2">
    <source>
        <dbReference type="ARBA" id="ARBA00022801"/>
    </source>
</evidence>
<dbReference type="EMBL" id="JBHRSL010000010">
    <property type="protein sequence ID" value="MFC3052130.1"/>
    <property type="molecule type" value="Genomic_DNA"/>
</dbReference>
<dbReference type="Gene3D" id="3.20.20.140">
    <property type="entry name" value="Metal-dependent hydrolases"/>
    <property type="match status" value="1"/>
</dbReference>
<gene>
    <name evidence="4" type="ORF">ACFOKA_09465</name>
</gene>
<evidence type="ECO:0000313" key="5">
    <source>
        <dbReference type="Proteomes" id="UP001595444"/>
    </source>
</evidence>
<evidence type="ECO:0000256" key="1">
    <source>
        <dbReference type="ARBA" id="ARBA00006745"/>
    </source>
</evidence>
<dbReference type="PROSITE" id="PS51318">
    <property type="entry name" value="TAT"/>
    <property type="match status" value="1"/>
</dbReference>
<dbReference type="PANTHER" id="PTHR43794:SF11">
    <property type="entry name" value="AMIDOHYDROLASE-RELATED DOMAIN-CONTAINING PROTEIN"/>
    <property type="match status" value="1"/>
</dbReference>
<reference evidence="5" key="1">
    <citation type="journal article" date="2019" name="Int. J. Syst. Evol. Microbiol.">
        <title>The Global Catalogue of Microorganisms (GCM) 10K type strain sequencing project: providing services to taxonomists for standard genome sequencing and annotation.</title>
        <authorList>
            <consortium name="The Broad Institute Genomics Platform"/>
            <consortium name="The Broad Institute Genome Sequencing Center for Infectious Disease"/>
            <person name="Wu L."/>
            <person name="Ma J."/>
        </authorList>
    </citation>
    <scope>NUCLEOTIDE SEQUENCE [LARGE SCALE GENOMIC DNA]</scope>
    <source>
        <strain evidence="5">KCTC 62164</strain>
    </source>
</reference>
<evidence type="ECO:0000259" key="3">
    <source>
        <dbReference type="Pfam" id="PF01979"/>
    </source>
</evidence>
<dbReference type="Gene3D" id="2.30.40.10">
    <property type="entry name" value="Urease, subunit C, domain 1"/>
    <property type="match status" value="1"/>
</dbReference>
<dbReference type="RefSeq" id="WP_194214183.1">
    <property type="nucleotide sequence ID" value="NZ_CP061205.1"/>
</dbReference>
<dbReference type="InterPro" id="IPR011059">
    <property type="entry name" value="Metal-dep_hydrolase_composite"/>
</dbReference>
<dbReference type="InterPro" id="IPR006680">
    <property type="entry name" value="Amidohydro-rel"/>
</dbReference>
<feature type="domain" description="Amidohydrolase-related" evidence="3">
    <location>
        <begin position="109"/>
        <end position="487"/>
    </location>
</feature>
<organism evidence="4 5">
    <name type="scientific">Kordiimonas pumila</name>
    <dbReference type="NCBI Taxonomy" id="2161677"/>
    <lineage>
        <taxon>Bacteria</taxon>
        <taxon>Pseudomonadati</taxon>
        <taxon>Pseudomonadota</taxon>
        <taxon>Alphaproteobacteria</taxon>
        <taxon>Kordiimonadales</taxon>
        <taxon>Kordiimonadaceae</taxon>
        <taxon>Kordiimonas</taxon>
    </lineage>
</organism>
<dbReference type="Proteomes" id="UP001595444">
    <property type="component" value="Unassembled WGS sequence"/>
</dbReference>
<dbReference type="SUPFAM" id="SSF51338">
    <property type="entry name" value="Composite domain of metallo-dependent hydrolases"/>
    <property type="match status" value="1"/>
</dbReference>
<keyword evidence="5" id="KW-1185">Reference proteome</keyword>
<dbReference type="SUPFAM" id="SSF51556">
    <property type="entry name" value="Metallo-dependent hydrolases"/>
    <property type="match status" value="1"/>
</dbReference>
<accession>A0ABV7D5C3</accession>
<comment type="caution">
    <text evidence="4">The sequence shown here is derived from an EMBL/GenBank/DDBJ whole genome shotgun (WGS) entry which is preliminary data.</text>
</comment>